<name>A0AAU9W3E9_9CNID</name>
<reference evidence="4 5" key="1">
    <citation type="submission" date="2022-05" db="EMBL/GenBank/DDBJ databases">
        <authorList>
            <consortium name="Genoscope - CEA"/>
            <person name="William W."/>
        </authorList>
    </citation>
    <scope>NUCLEOTIDE SEQUENCE [LARGE SCALE GENOMIC DNA]</scope>
</reference>
<organism evidence="4 5">
    <name type="scientific">Pocillopora meandrina</name>
    <dbReference type="NCBI Taxonomy" id="46732"/>
    <lineage>
        <taxon>Eukaryota</taxon>
        <taxon>Metazoa</taxon>
        <taxon>Cnidaria</taxon>
        <taxon>Anthozoa</taxon>
        <taxon>Hexacorallia</taxon>
        <taxon>Scleractinia</taxon>
        <taxon>Astrocoeniina</taxon>
        <taxon>Pocilloporidae</taxon>
        <taxon>Pocillopora</taxon>
    </lineage>
</organism>
<evidence type="ECO:0000259" key="3">
    <source>
        <dbReference type="PROSITE" id="PS00799"/>
    </source>
</evidence>
<feature type="compositionally biased region" description="Basic and acidic residues" evidence="2">
    <location>
        <begin position="63"/>
        <end position="82"/>
    </location>
</feature>
<dbReference type="Pfam" id="PF00396">
    <property type="entry name" value="Granulin"/>
    <property type="match status" value="1"/>
</dbReference>
<dbReference type="Gene3D" id="2.10.25.160">
    <property type="entry name" value="Granulin"/>
    <property type="match status" value="1"/>
</dbReference>
<sequence>EKLKVTTDFTEAFSIINSIEPRIAAETATSNLLPLIHTIKRHLVDFARSSEKNKTLLVISSPKDSKPSNRGKIDRKDSKTKEMSTNSFKGHKVIHISNDVEGRLGKWTVLRAMEKLLGSIPSNVTTAERICRPGPIHWTGKSSETADKTCLIMGDSISLGYMDYVVELLDGDCTVYHAPWSGDGGSLDTRYMLQCLPMFLSSSFYEPVQYDAIIFNAGIHDIDCCDYHNEYVPLKEYRKNLNKIKSALLKTGAMVGFATSTPVPFSKKMDQRLRQYNKAAEKVMKDDKSIKVIDLYHALTEKCGGLTKTCSLFLDQPNVHLSGEGYFLLAEKVSQGFKSLLKRTKKRKKKVSKQNDAPPGSLYCVPKTGKKRKNIHNLTGCPGNTTCCLNGYSNSFVGCCMLKDAMDCGDNWHCCPKATVCDPGCTGKSCVCRKAPWESKASRTAFSLLMKALNSFWNKIAKNYPSLEKS</sequence>
<evidence type="ECO:0000313" key="5">
    <source>
        <dbReference type="Proteomes" id="UP001159428"/>
    </source>
</evidence>
<dbReference type="AlphaFoldDB" id="A0AAU9W3E9"/>
<evidence type="ECO:0000313" key="4">
    <source>
        <dbReference type="EMBL" id="CAH3041304.1"/>
    </source>
</evidence>
<gene>
    <name evidence="4" type="ORF">PMEA_00029149</name>
</gene>
<dbReference type="PROSITE" id="PS00799">
    <property type="entry name" value="GRANULINS"/>
    <property type="match status" value="1"/>
</dbReference>
<feature type="domain" description="Granulins" evidence="3">
    <location>
        <begin position="408"/>
        <end position="421"/>
    </location>
</feature>
<dbReference type="InterPro" id="IPR000118">
    <property type="entry name" value="Granulin"/>
</dbReference>
<dbReference type="EMBL" id="CALNXJ010000006">
    <property type="protein sequence ID" value="CAH3041304.1"/>
    <property type="molecule type" value="Genomic_DNA"/>
</dbReference>
<dbReference type="InterPro" id="IPR036514">
    <property type="entry name" value="SGNH_hydro_sf"/>
</dbReference>
<dbReference type="Gene3D" id="3.40.50.1110">
    <property type="entry name" value="SGNH hydrolase"/>
    <property type="match status" value="1"/>
</dbReference>
<evidence type="ECO:0000256" key="2">
    <source>
        <dbReference type="SAM" id="MobiDB-lite"/>
    </source>
</evidence>
<protein>
    <recommendedName>
        <fullName evidence="3">Granulins domain-containing protein</fullName>
    </recommendedName>
</protein>
<proteinExistence type="predicted"/>
<feature type="non-terminal residue" evidence="4">
    <location>
        <position position="1"/>
    </location>
</feature>
<comment type="caution">
    <text evidence="4">The sequence shown here is derived from an EMBL/GenBank/DDBJ whole genome shotgun (WGS) entry which is preliminary data.</text>
</comment>
<accession>A0AAU9W3E9</accession>
<dbReference type="SUPFAM" id="SSF52266">
    <property type="entry name" value="SGNH hydrolase"/>
    <property type="match status" value="1"/>
</dbReference>
<dbReference type="InterPro" id="IPR037277">
    <property type="entry name" value="Granulin_sf"/>
</dbReference>
<evidence type="ECO:0000256" key="1">
    <source>
        <dbReference type="ARBA" id="ARBA00023157"/>
    </source>
</evidence>
<feature type="region of interest" description="Disordered" evidence="2">
    <location>
        <begin position="60"/>
        <end position="84"/>
    </location>
</feature>
<dbReference type="Proteomes" id="UP001159428">
    <property type="component" value="Unassembled WGS sequence"/>
</dbReference>
<keyword evidence="5" id="KW-1185">Reference proteome</keyword>
<keyword evidence="1" id="KW-1015">Disulfide bond</keyword>